<evidence type="ECO:0000313" key="7">
    <source>
        <dbReference type="Proteomes" id="UP000092840"/>
    </source>
</evidence>
<dbReference type="InterPro" id="IPR019808">
    <property type="entry name" value="Histidine_triad_CS"/>
</dbReference>
<dbReference type="PANTHER" id="PTHR23089">
    <property type="entry name" value="HISTIDINE TRIAD HIT PROTEIN"/>
    <property type="match status" value="1"/>
</dbReference>
<dbReference type="RefSeq" id="WP_067034375.1">
    <property type="nucleotide sequence ID" value="NZ_FLRA01000011.1"/>
</dbReference>
<protein>
    <submittedName>
        <fullName evidence="5">HIT-like protein</fullName>
        <ecNumber evidence="5">3.-.-.-</ecNumber>
    </submittedName>
</protein>
<accession>A0A1C3JQJ1</accession>
<feature type="short sequence motif" description="Histidine triad motif" evidence="2 3">
    <location>
        <begin position="97"/>
        <end position="101"/>
    </location>
</feature>
<feature type="domain" description="HIT" evidence="4">
    <location>
        <begin position="4"/>
        <end position="113"/>
    </location>
</feature>
<dbReference type="PRINTS" id="PR00332">
    <property type="entry name" value="HISTRIAD"/>
</dbReference>
<keyword evidence="5" id="KW-0378">Hydrolase</keyword>
<dbReference type="InterPro" id="IPR011146">
    <property type="entry name" value="HIT-like"/>
</dbReference>
<proteinExistence type="predicted"/>
<dbReference type="OrthoDB" id="9784774at2"/>
<dbReference type="CDD" id="cd01276">
    <property type="entry name" value="PKCI_related"/>
    <property type="match status" value="1"/>
</dbReference>
<dbReference type="EMBL" id="FLRB01000002">
    <property type="protein sequence ID" value="SBT19624.1"/>
    <property type="molecule type" value="Genomic_DNA"/>
</dbReference>
<dbReference type="AlphaFoldDB" id="A0A1C3JQJ1"/>
<evidence type="ECO:0000256" key="1">
    <source>
        <dbReference type="PIRSR" id="PIRSR601310-1"/>
    </source>
</evidence>
<gene>
    <name evidence="5" type="ORF">MGA5115_01543</name>
    <name evidence="6" type="ORF">MGA5116_00197</name>
</gene>
<evidence type="ECO:0000313" key="5">
    <source>
        <dbReference type="EMBL" id="SBT17432.1"/>
    </source>
</evidence>
<dbReference type="Proteomes" id="UP000092871">
    <property type="component" value="Unassembled WGS sequence"/>
</dbReference>
<dbReference type="Gene3D" id="3.30.428.10">
    <property type="entry name" value="HIT-like"/>
    <property type="match status" value="1"/>
</dbReference>
<evidence type="ECO:0000313" key="6">
    <source>
        <dbReference type="EMBL" id="SBT19624.1"/>
    </source>
</evidence>
<dbReference type="SUPFAM" id="SSF54197">
    <property type="entry name" value="HIT-like"/>
    <property type="match status" value="1"/>
</dbReference>
<organism evidence="5 8">
    <name type="scientific">Marinomonas gallaica</name>
    <dbReference type="NCBI Taxonomy" id="1806667"/>
    <lineage>
        <taxon>Bacteria</taxon>
        <taxon>Pseudomonadati</taxon>
        <taxon>Pseudomonadota</taxon>
        <taxon>Gammaproteobacteria</taxon>
        <taxon>Oceanospirillales</taxon>
        <taxon>Oceanospirillaceae</taxon>
        <taxon>Marinomonas</taxon>
    </lineage>
</organism>
<evidence type="ECO:0000313" key="8">
    <source>
        <dbReference type="Proteomes" id="UP000092871"/>
    </source>
</evidence>
<evidence type="ECO:0000256" key="3">
    <source>
        <dbReference type="PROSITE-ProRule" id="PRU00464"/>
    </source>
</evidence>
<evidence type="ECO:0000259" key="4">
    <source>
        <dbReference type="PROSITE" id="PS51084"/>
    </source>
</evidence>
<feature type="active site" description="Tele-AMP-histidine intermediate" evidence="1">
    <location>
        <position position="99"/>
    </location>
</feature>
<keyword evidence="7" id="KW-1185">Reference proteome</keyword>
<reference evidence="6 7" key="2">
    <citation type="submission" date="2016-06" db="EMBL/GenBank/DDBJ databases">
        <authorList>
            <person name="Rodrigo-Torres L."/>
            <person name="Arahal D.R."/>
        </authorList>
    </citation>
    <scope>NUCLEOTIDE SEQUENCE [LARGE SCALE GENOMIC DNA]</scope>
    <source>
        <strain evidence="6 7">CECT 5116</strain>
    </source>
</reference>
<dbReference type="PROSITE" id="PS00892">
    <property type="entry name" value="HIT_1"/>
    <property type="match status" value="1"/>
</dbReference>
<dbReference type="EMBL" id="FLRA01000011">
    <property type="protein sequence ID" value="SBT17432.1"/>
    <property type="molecule type" value="Genomic_DNA"/>
</dbReference>
<dbReference type="GO" id="GO:0016787">
    <property type="term" value="F:hydrolase activity"/>
    <property type="evidence" value="ECO:0007669"/>
    <property type="project" value="UniProtKB-KW"/>
</dbReference>
<dbReference type="Pfam" id="PF01230">
    <property type="entry name" value="HIT"/>
    <property type="match status" value="1"/>
</dbReference>
<reference evidence="5 8" key="1">
    <citation type="submission" date="2016-06" db="EMBL/GenBank/DDBJ databases">
        <authorList>
            <person name="Kjaerup R.B."/>
            <person name="Dalgaard T.S."/>
            <person name="Juul-Madsen H.R."/>
        </authorList>
    </citation>
    <scope>NUCLEOTIDE SEQUENCE [LARGE SCALE GENOMIC DNA]</scope>
    <source>
        <strain evidence="5 8">CECT 5115</strain>
    </source>
</reference>
<dbReference type="InterPro" id="IPR036265">
    <property type="entry name" value="HIT-like_sf"/>
</dbReference>
<evidence type="ECO:0000256" key="2">
    <source>
        <dbReference type="PIRSR" id="PIRSR601310-3"/>
    </source>
</evidence>
<dbReference type="EC" id="3.-.-.-" evidence="5"/>
<dbReference type="PROSITE" id="PS51084">
    <property type="entry name" value="HIT_2"/>
    <property type="match status" value="1"/>
</dbReference>
<sequence>MDCLFCKLVNGDIPAKILYQDEDVIAFEDIAPQAPTHFLVIPKRHISTLNDLSNDDAALVGKLPITAVKIAKELGIDESGYRVVMNCNEMGGQTVYHIHMHVLGGRSMTWPPG</sequence>
<dbReference type="InterPro" id="IPR001310">
    <property type="entry name" value="Histidine_triad_HIT"/>
</dbReference>
<dbReference type="Proteomes" id="UP000092840">
    <property type="component" value="Unassembled WGS sequence"/>
</dbReference>
<name>A0A1C3JQJ1_9GAMM</name>